<dbReference type="Proteomes" id="UP001439008">
    <property type="component" value="Unassembled WGS sequence"/>
</dbReference>
<keyword evidence="2" id="KW-1185">Reference proteome</keyword>
<gene>
    <name evidence="1" type="ORF">MHBO_003875</name>
</gene>
<feature type="non-terminal residue" evidence="1">
    <location>
        <position position="1"/>
    </location>
</feature>
<sequence length="153" mass="17691">IYWFGYIIKSWKNCGMLVTKKFGDACTSFGIGLLNNIENTNKKDCDSFLMSSVGTMNSIEILRHFIDKNSRQCEKLNNLLRYHEEDSEIKEICEILNSLLKTGEQDKIAIFKNSIWANLELINQKSLKKFGTNQISIMRNFDDFSAISKWSSK</sequence>
<proteinExistence type="predicted"/>
<organism evidence="1 2">
    <name type="scientific">Bonamia ostreae</name>
    <dbReference type="NCBI Taxonomy" id="126728"/>
    <lineage>
        <taxon>Eukaryota</taxon>
        <taxon>Sar</taxon>
        <taxon>Rhizaria</taxon>
        <taxon>Endomyxa</taxon>
        <taxon>Ascetosporea</taxon>
        <taxon>Haplosporida</taxon>
        <taxon>Bonamia</taxon>
    </lineage>
</organism>
<protein>
    <submittedName>
        <fullName evidence="1">Uncharacterized protein</fullName>
    </submittedName>
</protein>
<comment type="caution">
    <text evidence="1">The sequence shown here is derived from an EMBL/GenBank/DDBJ whole genome shotgun (WGS) entry which is preliminary data.</text>
</comment>
<feature type="non-terminal residue" evidence="1">
    <location>
        <position position="153"/>
    </location>
</feature>
<dbReference type="EMBL" id="JBDODL010002674">
    <property type="protein sequence ID" value="MES1922368.1"/>
    <property type="molecule type" value="Genomic_DNA"/>
</dbReference>
<reference evidence="1 2" key="1">
    <citation type="journal article" date="2024" name="BMC Biol.">
        <title>Comparative genomics of Ascetosporea gives new insight into the evolutionary basis for animal parasitism in Rhizaria.</title>
        <authorList>
            <person name="Hiltunen Thoren M."/>
            <person name="Onut-Brannstrom I."/>
            <person name="Alfjorden A."/>
            <person name="Peckova H."/>
            <person name="Swords F."/>
            <person name="Hooper C."/>
            <person name="Holzer A.S."/>
            <person name="Bass D."/>
            <person name="Burki F."/>
        </authorList>
    </citation>
    <scope>NUCLEOTIDE SEQUENCE [LARGE SCALE GENOMIC DNA]</scope>
    <source>
        <strain evidence="1">20-A016</strain>
    </source>
</reference>
<evidence type="ECO:0000313" key="2">
    <source>
        <dbReference type="Proteomes" id="UP001439008"/>
    </source>
</evidence>
<evidence type="ECO:0000313" key="1">
    <source>
        <dbReference type="EMBL" id="MES1922368.1"/>
    </source>
</evidence>
<name>A0ABV2ARR4_9EUKA</name>
<accession>A0ABV2ARR4</accession>